<dbReference type="Proteomes" id="UP000189933">
    <property type="component" value="Unassembled WGS sequence"/>
</dbReference>
<accession>A0A1T4RR29</accession>
<keyword evidence="2" id="KW-0472">Membrane</keyword>
<name>A0A1T4RR29_9FIRM</name>
<dbReference type="EMBL" id="FUXM01000034">
    <property type="protein sequence ID" value="SKA18276.1"/>
    <property type="molecule type" value="Genomic_DNA"/>
</dbReference>
<dbReference type="Pfam" id="PF14584">
    <property type="entry name" value="DUF4446"/>
    <property type="match status" value="1"/>
</dbReference>
<feature type="coiled-coil region" evidence="1">
    <location>
        <begin position="51"/>
        <end position="78"/>
    </location>
</feature>
<keyword evidence="4" id="KW-1185">Reference proteome</keyword>
<organism evidence="3 4">
    <name type="scientific">Carboxydocella sporoproducens DSM 16521</name>
    <dbReference type="NCBI Taxonomy" id="1121270"/>
    <lineage>
        <taxon>Bacteria</taxon>
        <taxon>Bacillati</taxon>
        <taxon>Bacillota</taxon>
        <taxon>Clostridia</taxon>
        <taxon>Eubacteriales</taxon>
        <taxon>Clostridiales Family XVI. Incertae Sedis</taxon>
        <taxon>Carboxydocella</taxon>
    </lineage>
</organism>
<evidence type="ECO:0008006" key="5">
    <source>
        <dbReference type="Google" id="ProtNLM"/>
    </source>
</evidence>
<proteinExistence type="predicted"/>
<evidence type="ECO:0000256" key="1">
    <source>
        <dbReference type="SAM" id="Coils"/>
    </source>
</evidence>
<sequence>MELNQILLLIGAFEGLLFILLILFWVLTNRKTAVLKKFLQSAEGRDLVGYLQQLAERLDSLEKQVNELKEKQIKQQITLTRCLQNKAVVRFNAFEDTGSDLSFAVALLDERGDGVVLSSLYGRQDCRTYAKPLKNGQSRYPLTDEEKEAIALALSPRKSE</sequence>
<reference evidence="4" key="1">
    <citation type="submission" date="2017-02" db="EMBL/GenBank/DDBJ databases">
        <authorList>
            <person name="Varghese N."/>
            <person name="Submissions S."/>
        </authorList>
    </citation>
    <scope>NUCLEOTIDE SEQUENCE [LARGE SCALE GENOMIC DNA]</scope>
    <source>
        <strain evidence="4">DSM 16521</strain>
    </source>
</reference>
<dbReference type="OrthoDB" id="5244042at2"/>
<protein>
    <recommendedName>
        <fullName evidence="5">DUF4446 domain-containing protein</fullName>
    </recommendedName>
</protein>
<dbReference type="InterPro" id="IPR027981">
    <property type="entry name" value="DUF4446"/>
</dbReference>
<dbReference type="RefSeq" id="WP_078666234.1">
    <property type="nucleotide sequence ID" value="NZ_FUXM01000034.1"/>
</dbReference>
<evidence type="ECO:0000256" key="2">
    <source>
        <dbReference type="SAM" id="Phobius"/>
    </source>
</evidence>
<gene>
    <name evidence="3" type="ORF">SAMN02745885_02223</name>
</gene>
<keyword evidence="2" id="KW-0812">Transmembrane</keyword>
<keyword evidence="2" id="KW-1133">Transmembrane helix</keyword>
<keyword evidence="1" id="KW-0175">Coiled coil</keyword>
<evidence type="ECO:0000313" key="4">
    <source>
        <dbReference type="Proteomes" id="UP000189933"/>
    </source>
</evidence>
<evidence type="ECO:0000313" key="3">
    <source>
        <dbReference type="EMBL" id="SKA18276.1"/>
    </source>
</evidence>
<feature type="transmembrane region" description="Helical" evidence="2">
    <location>
        <begin position="6"/>
        <end position="27"/>
    </location>
</feature>
<dbReference type="AlphaFoldDB" id="A0A1T4RR29"/>